<evidence type="ECO:0000313" key="2">
    <source>
        <dbReference type="Proteomes" id="UP000016662"/>
    </source>
</evidence>
<dbReference type="STRING" id="411473.RUMCAL_01319"/>
<reference evidence="1 2" key="1">
    <citation type="submission" date="2013-07" db="EMBL/GenBank/DDBJ databases">
        <authorList>
            <person name="Weinstock G."/>
            <person name="Sodergren E."/>
            <person name="Wylie T."/>
            <person name="Fulton L."/>
            <person name="Fulton R."/>
            <person name="Fronick C."/>
            <person name="O'Laughlin M."/>
            <person name="Godfrey J."/>
            <person name="Miner T."/>
            <person name="Herter B."/>
            <person name="Appelbaum E."/>
            <person name="Cordes M."/>
            <person name="Lek S."/>
            <person name="Wollam A."/>
            <person name="Pepin K.H."/>
            <person name="Palsikar V.B."/>
            <person name="Mitreva M."/>
            <person name="Wilson R.K."/>
        </authorList>
    </citation>
    <scope>NUCLEOTIDE SEQUENCE [LARGE SCALE GENOMIC DNA]</scope>
    <source>
        <strain evidence="1 2">ATCC 27760</strain>
    </source>
</reference>
<keyword evidence="2" id="KW-1185">Reference proteome</keyword>
<sequence length="46" mass="5537">MYYSIKFEKGQAFQTVNLHKLWEIFLEIPQNMPVQIAGCRIFKYIV</sequence>
<gene>
    <name evidence="1" type="ORF">RUMCAL_01319</name>
</gene>
<organism evidence="1 2">
    <name type="scientific">Ruminococcus callidus ATCC 27760</name>
    <dbReference type="NCBI Taxonomy" id="411473"/>
    <lineage>
        <taxon>Bacteria</taxon>
        <taxon>Bacillati</taxon>
        <taxon>Bacillota</taxon>
        <taxon>Clostridia</taxon>
        <taxon>Eubacteriales</taxon>
        <taxon>Oscillospiraceae</taxon>
        <taxon>Ruminococcus</taxon>
    </lineage>
</organism>
<dbReference type="EMBL" id="AWVF01000172">
    <property type="protein sequence ID" value="ERJ96323.1"/>
    <property type="molecule type" value="Genomic_DNA"/>
</dbReference>
<dbReference type="HOGENOM" id="CLU_3188617_0_0_9"/>
<accession>U2MAI5</accession>
<proteinExistence type="predicted"/>
<name>U2MAI5_9FIRM</name>
<dbReference type="AlphaFoldDB" id="U2MAI5"/>
<protein>
    <submittedName>
        <fullName evidence="1">Uncharacterized protein</fullName>
    </submittedName>
</protein>
<dbReference type="Proteomes" id="UP000016662">
    <property type="component" value="Unassembled WGS sequence"/>
</dbReference>
<evidence type="ECO:0000313" key="1">
    <source>
        <dbReference type="EMBL" id="ERJ96323.1"/>
    </source>
</evidence>
<comment type="caution">
    <text evidence="1">The sequence shown here is derived from an EMBL/GenBank/DDBJ whole genome shotgun (WGS) entry which is preliminary data.</text>
</comment>